<organism evidence="1 2">
    <name type="scientific">Actinacidiphila polyblastidii</name>
    <dbReference type="NCBI Taxonomy" id="3110430"/>
    <lineage>
        <taxon>Bacteria</taxon>
        <taxon>Bacillati</taxon>
        <taxon>Actinomycetota</taxon>
        <taxon>Actinomycetes</taxon>
        <taxon>Kitasatosporales</taxon>
        <taxon>Streptomycetaceae</taxon>
        <taxon>Actinacidiphila</taxon>
    </lineage>
</organism>
<dbReference type="RefSeq" id="WP_330794774.1">
    <property type="nucleotide sequence ID" value="NZ_JAZEWV010000008.1"/>
</dbReference>
<dbReference type="Proteomes" id="UP001344658">
    <property type="component" value="Unassembled WGS sequence"/>
</dbReference>
<gene>
    <name evidence="1" type="ORF">V2S66_12795</name>
</gene>
<dbReference type="SUPFAM" id="SSF52540">
    <property type="entry name" value="P-loop containing nucleoside triphosphate hydrolases"/>
    <property type="match status" value="1"/>
</dbReference>
<evidence type="ECO:0008006" key="3">
    <source>
        <dbReference type="Google" id="ProtNLM"/>
    </source>
</evidence>
<dbReference type="InterPro" id="IPR027417">
    <property type="entry name" value="P-loop_NTPase"/>
</dbReference>
<accession>A0ABU7PAK4</accession>
<keyword evidence="2" id="KW-1185">Reference proteome</keyword>
<protein>
    <recommendedName>
        <fullName evidence="3">Uridine kinase</fullName>
    </recommendedName>
</protein>
<comment type="caution">
    <text evidence="1">The sequence shown here is derived from an EMBL/GenBank/DDBJ whole genome shotgun (WGS) entry which is preliminary data.</text>
</comment>
<evidence type="ECO:0000313" key="2">
    <source>
        <dbReference type="Proteomes" id="UP001344658"/>
    </source>
</evidence>
<name>A0ABU7PAK4_9ACTN</name>
<proteinExistence type="predicted"/>
<dbReference type="EMBL" id="JAZEWV010000008">
    <property type="protein sequence ID" value="MEE4542845.1"/>
    <property type="molecule type" value="Genomic_DNA"/>
</dbReference>
<dbReference type="Gene3D" id="3.40.50.300">
    <property type="entry name" value="P-loop containing nucleotide triphosphate hydrolases"/>
    <property type="match status" value="1"/>
</dbReference>
<evidence type="ECO:0000313" key="1">
    <source>
        <dbReference type="EMBL" id="MEE4542845.1"/>
    </source>
</evidence>
<sequence>MDELTLPALAGLLPALAPSCGPVRLVAVDGHAGSGKTTLAARLAAALDGAPVVHTDDLATHEQPFGWTRRLSGQVLDPLRAGRAARHEVYDWTAHAFRGEREIPAAPVVLLEGVGAGRAELRPLLALVLWLEVGPATARERGLRRDGPLLAPFWTGWSRAEDAHFAADPTRPFADLLVRQTDDADGYRAAAAPGGRAARALPAAGDHRE</sequence>
<reference evidence="1 2" key="1">
    <citation type="submission" date="2023-12" db="EMBL/GenBank/DDBJ databases">
        <title>Streptomyces sp. V4-01.</title>
        <authorList>
            <person name="Somphong A."/>
            <person name="Phongsopitanun W."/>
        </authorList>
    </citation>
    <scope>NUCLEOTIDE SEQUENCE [LARGE SCALE GENOMIC DNA]</scope>
    <source>
        <strain evidence="1 2">V4-01</strain>
    </source>
</reference>